<dbReference type="InterPro" id="IPR054264">
    <property type="entry name" value="PBP2"/>
</dbReference>
<gene>
    <name evidence="1" type="ORF">ENP55_04490</name>
</gene>
<accession>A0A7C2FD24</accession>
<organism evidence="1">
    <name type="scientific">Thermosphaera aggregans</name>
    <dbReference type="NCBI Taxonomy" id="54254"/>
    <lineage>
        <taxon>Archaea</taxon>
        <taxon>Thermoproteota</taxon>
        <taxon>Thermoprotei</taxon>
        <taxon>Desulfurococcales</taxon>
        <taxon>Desulfurococcaceae</taxon>
        <taxon>Thermosphaera</taxon>
    </lineage>
</organism>
<dbReference type="Pfam" id="PF22511">
    <property type="entry name" value="PBP2"/>
    <property type="match status" value="1"/>
</dbReference>
<protein>
    <submittedName>
        <fullName evidence="1">Uncharacterized protein</fullName>
    </submittedName>
</protein>
<sequence>MEYFLKNISVGEIIAIIDLREEIKKKVRSGELSYGELDDAVIERDLLTIITSLIKRGFLEYNMGVFNLAGWIRDYLKKKYKSLDAGVFKSIDRIVGD</sequence>
<proteinExistence type="predicted"/>
<comment type="caution">
    <text evidence="1">The sequence shown here is derived from an EMBL/GenBank/DDBJ whole genome shotgun (WGS) entry which is preliminary data.</text>
</comment>
<dbReference type="AlphaFoldDB" id="A0A7C2FD24"/>
<dbReference type="EMBL" id="DSJT01000023">
    <property type="protein sequence ID" value="HEF87538.1"/>
    <property type="molecule type" value="Genomic_DNA"/>
</dbReference>
<reference evidence="1" key="1">
    <citation type="journal article" date="2020" name="mSystems">
        <title>Genome- and Community-Level Interaction Insights into Carbon Utilization and Element Cycling Functions of Hydrothermarchaeota in Hydrothermal Sediment.</title>
        <authorList>
            <person name="Zhou Z."/>
            <person name="Liu Y."/>
            <person name="Xu W."/>
            <person name="Pan J."/>
            <person name="Luo Z.H."/>
            <person name="Li M."/>
        </authorList>
    </citation>
    <scope>NUCLEOTIDE SEQUENCE [LARGE SCALE GENOMIC DNA]</scope>
    <source>
        <strain evidence="1">SpSt-23</strain>
    </source>
</reference>
<name>A0A7C2FD24_9CREN</name>
<evidence type="ECO:0000313" key="1">
    <source>
        <dbReference type="EMBL" id="HEF87538.1"/>
    </source>
</evidence>